<accession>A0A6J1U2H1</accession>
<comment type="similarity">
    <text evidence="2">Belongs to the TMEM131 family.</text>
</comment>
<dbReference type="RefSeq" id="XP_026524525.1">
    <property type="nucleotide sequence ID" value="XM_026668740.1"/>
</dbReference>
<evidence type="ECO:0000256" key="6">
    <source>
        <dbReference type="ARBA" id="ARBA00023136"/>
    </source>
</evidence>
<dbReference type="Proteomes" id="UP000504612">
    <property type="component" value="Unplaced"/>
</dbReference>
<keyword evidence="14" id="KW-1185">Reference proteome</keyword>
<dbReference type="InterPro" id="IPR045695">
    <property type="entry name" value="TMEM131-like_Ig_dom2"/>
</dbReference>
<comment type="subcellular location">
    <subcellularLocation>
        <location evidence="1">Membrane</location>
        <topology evidence="1">Single-pass type I membrane protein</topology>
    </subcellularLocation>
</comment>
<feature type="compositionally biased region" description="Basic residues" evidence="7">
    <location>
        <begin position="1183"/>
        <end position="1195"/>
    </location>
</feature>
<evidence type="ECO:0000259" key="9">
    <source>
        <dbReference type="Pfam" id="PF12371"/>
    </source>
</evidence>
<feature type="domain" description="TMEM131L third Ig-like" evidence="11">
    <location>
        <begin position="366"/>
        <end position="463"/>
    </location>
</feature>
<keyword evidence="3" id="KW-0812">Transmembrane</keyword>
<feature type="domain" description="Transmembrane protein 131-like N-terminal" evidence="9">
    <location>
        <begin position="92"/>
        <end position="174"/>
    </location>
</feature>
<dbReference type="Pfam" id="PF24498">
    <property type="entry name" value="Ig_TMEM131L_3"/>
    <property type="match status" value="1"/>
</dbReference>
<evidence type="ECO:0000256" key="1">
    <source>
        <dbReference type="ARBA" id="ARBA00004479"/>
    </source>
</evidence>
<dbReference type="InterPro" id="IPR055436">
    <property type="entry name" value="Ig_TMEM131L_4"/>
</dbReference>
<feature type="region of interest" description="Disordered" evidence="7">
    <location>
        <begin position="955"/>
        <end position="988"/>
    </location>
</feature>
<dbReference type="GO" id="GO:0005886">
    <property type="term" value="C:plasma membrane"/>
    <property type="evidence" value="ECO:0007669"/>
    <property type="project" value="TreeGrafter"/>
</dbReference>
<keyword evidence="6" id="KW-0472">Membrane</keyword>
<dbReference type="InterPro" id="IPR055435">
    <property type="entry name" value="Ig_TMEM131L_3"/>
</dbReference>
<dbReference type="PANTHER" id="PTHR22050">
    <property type="entry name" value="RW1 PROTEIN HOMOLOG"/>
    <property type="match status" value="1"/>
</dbReference>
<dbReference type="Pfam" id="PF24501">
    <property type="entry name" value="Ig_TMEM131L_5"/>
    <property type="match status" value="1"/>
</dbReference>
<feature type="region of interest" description="Disordered" evidence="7">
    <location>
        <begin position="1267"/>
        <end position="1302"/>
    </location>
</feature>
<reference evidence="15" key="1">
    <citation type="submission" date="2025-08" db="UniProtKB">
        <authorList>
            <consortium name="RefSeq"/>
        </authorList>
    </citation>
    <scope>IDENTIFICATION</scope>
</reference>
<feature type="chain" id="PRO_5026858207" evidence="8">
    <location>
        <begin position="41"/>
        <end position="1565"/>
    </location>
</feature>
<gene>
    <name evidence="15" type="primary">TMEM131L</name>
</gene>
<feature type="region of interest" description="Disordered" evidence="7">
    <location>
        <begin position="1160"/>
        <end position="1195"/>
    </location>
</feature>
<dbReference type="Pfam" id="PF19532">
    <property type="entry name" value="Ig_TMEM131L_2nd"/>
    <property type="match status" value="1"/>
</dbReference>
<evidence type="ECO:0000313" key="15">
    <source>
        <dbReference type="RefSeq" id="XP_026524525.1"/>
    </source>
</evidence>
<feature type="signal peptide" evidence="8">
    <location>
        <begin position="1"/>
        <end position="40"/>
    </location>
</feature>
<feature type="compositionally biased region" description="Low complexity" evidence="7">
    <location>
        <begin position="1267"/>
        <end position="1293"/>
    </location>
</feature>
<evidence type="ECO:0000256" key="3">
    <source>
        <dbReference type="ARBA" id="ARBA00022692"/>
    </source>
</evidence>
<evidence type="ECO:0000256" key="4">
    <source>
        <dbReference type="ARBA" id="ARBA00022729"/>
    </source>
</evidence>
<feature type="domain" description="TMEM131L fourth Ig-like" evidence="12">
    <location>
        <begin position="565"/>
        <end position="697"/>
    </location>
</feature>
<dbReference type="Pfam" id="PF24499">
    <property type="entry name" value="Ig_TMEM131L_4"/>
    <property type="match status" value="1"/>
</dbReference>
<organism evidence="14 15">
    <name type="scientific">Notechis scutatus</name>
    <name type="common">mainland tiger snake</name>
    <dbReference type="NCBI Taxonomy" id="8663"/>
    <lineage>
        <taxon>Eukaryota</taxon>
        <taxon>Metazoa</taxon>
        <taxon>Chordata</taxon>
        <taxon>Craniata</taxon>
        <taxon>Vertebrata</taxon>
        <taxon>Euteleostomi</taxon>
        <taxon>Lepidosauria</taxon>
        <taxon>Squamata</taxon>
        <taxon>Bifurcata</taxon>
        <taxon>Unidentata</taxon>
        <taxon>Episquamata</taxon>
        <taxon>Toxicofera</taxon>
        <taxon>Serpentes</taxon>
        <taxon>Colubroidea</taxon>
        <taxon>Elapidae</taxon>
        <taxon>Hydrophiinae</taxon>
        <taxon>Notechis</taxon>
    </lineage>
</organism>
<evidence type="ECO:0000256" key="7">
    <source>
        <dbReference type="SAM" id="MobiDB-lite"/>
    </source>
</evidence>
<feature type="compositionally biased region" description="Low complexity" evidence="7">
    <location>
        <begin position="1089"/>
        <end position="1100"/>
    </location>
</feature>
<feature type="compositionally biased region" description="Polar residues" evidence="7">
    <location>
        <begin position="1105"/>
        <end position="1116"/>
    </location>
</feature>
<dbReference type="Gene3D" id="2.60.40.10">
    <property type="entry name" value="Immunoglobulins"/>
    <property type="match status" value="1"/>
</dbReference>
<keyword evidence="4 8" id="KW-0732">Signal</keyword>
<feature type="compositionally biased region" description="Basic and acidic residues" evidence="7">
    <location>
        <begin position="1160"/>
        <end position="1176"/>
    </location>
</feature>
<evidence type="ECO:0000313" key="14">
    <source>
        <dbReference type="Proteomes" id="UP000504612"/>
    </source>
</evidence>
<keyword evidence="5" id="KW-1133">Transmembrane helix</keyword>
<evidence type="ECO:0000259" key="12">
    <source>
        <dbReference type="Pfam" id="PF24499"/>
    </source>
</evidence>
<dbReference type="PANTHER" id="PTHR22050:SF2">
    <property type="entry name" value="TRANSMEMBRANE PROTEIN 131-LIKE"/>
    <property type="match status" value="1"/>
</dbReference>
<evidence type="ECO:0000259" key="10">
    <source>
        <dbReference type="Pfam" id="PF19532"/>
    </source>
</evidence>
<dbReference type="GO" id="GO:0090090">
    <property type="term" value="P:negative regulation of canonical Wnt signaling pathway"/>
    <property type="evidence" value="ECO:0007669"/>
    <property type="project" value="TreeGrafter"/>
</dbReference>
<feature type="compositionally biased region" description="Polar residues" evidence="7">
    <location>
        <begin position="930"/>
        <end position="946"/>
    </location>
</feature>
<evidence type="ECO:0000256" key="5">
    <source>
        <dbReference type="ARBA" id="ARBA00022989"/>
    </source>
</evidence>
<dbReference type="InterPro" id="IPR013783">
    <property type="entry name" value="Ig-like_fold"/>
</dbReference>
<dbReference type="InterPro" id="IPR022113">
    <property type="entry name" value="TMEM131L_N"/>
</dbReference>
<evidence type="ECO:0000256" key="8">
    <source>
        <dbReference type="SAM" id="SignalP"/>
    </source>
</evidence>
<dbReference type="GeneID" id="113412855"/>
<evidence type="ECO:0000259" key="11">
    <source>
        <dbReference type="Pfam" id="PF24498"/>
    </source>
</evidence>
<dbReference type="InterPro" id="IPR039877">
    <property type="entry name" value="TMEM131-like"/>
</dbReference>
<feature type="domain" description="Transmembrane protein 131-like second Ig-like" evidence="10">
    <location>
        <begin position="219"/>
        <end position="326"/>
    </location>
</feature>
<dbReference type="CTD" id="23240"/>
<proteinExistence type="inferred from homology"/>
<feature type="region of interest" description="Disordered" evidence="7">
    <location>
        <begin position="930"/>
        <end position="949"/>
    </location>
</feature>
<name>A0A6J1U2H1_9SAUR</name>
<dbReference type="InterPro" id="IPR055437">
    <property type="entry name" value="TMEM131L_Ig_5"/>
</dbReference>
<evidence type="ECO:0000256" key="2">
    <source>
        <dbReference type="ARBA" id="ARBA00006682"/>
    </source>
</evidence>
<sequence>MAGLRSPSQSSYCRVATAVNLLLGVFQVLLPGCRLGGAQGQAIDPIPNVVELWQAEEGELLMPAKAESEEDVEEDPQEQRFSAKMPDGKIIHFHPSILHFGMQLLGLPKAKMLYAYNPNKDRDIPVNSVFTTSKHFHVSPAHSRVIPAMGKISFRVLFLPVEEGSFESSLFINTSSHGIFSYQVFGTGTSEAISEDSKQELANTYLLFPHINSIQISQTLNCCFASNDLLLEISLMVRMKNVQHEFVDLRQYLLENLFVIYVAMDKTQTSDGSSVILYVLHSGNNLLYVQDVKHLTQEKIFSLLFEPIMLPSLTMNFTNVASIICKGTLCDHESNQERVNLLDRTTLLKPCLLHPVIEGYFGINPFAVVFHIEPHHNISAFWSVWFTNNFDFSIMLNDVYVSRQTKDILKVLNFTGALTLPPGCWNVFSLKYHIQESVTNLFSSIFVTTNVGVIFEIPLQIYSALSQPGERHFEAIAHHDMYCSLRMSDKANLLWERSLSLDSSTWNVDSDLAYELHEKWQKIKQSEICRRNLREIIQAVYQKNPEESSSALSFPHLVSEAGLTLNFSAAAPMNSMVKYFTLRNPSYFPVTLQLLPLSFYPDPQAPLSLLSKWFGANIKSINYTTTEFRLTEECTYREGHDYCRSGSEMLHLKLQPLEMKRVGVVFTPLDYRRVTSLILVRNNLTILDMVHVEGIGARELLKVGGRLPGAGGSLRFKVPESTLMDCRRQLKDGKHILSITKSFKVENIGHLPITIMSMKINGYSCQGYGFEVLDCREFFLASNSSRDISIVFTPDFTSSWVIRELTLVTAAGIEFHFTLNVTLPHHLLPICADVVPGPSWEESFWRLTVLFVSLSLFGVILIAFQQAQYILTEFMKSRQRSNHNSTLQNNNSVDIISSETYKSSCRAFTETYSSSDKGKGKGSVLVGAATSRSQNAAKRSPATYSHSQKKHKCSVYYGKQKSSPTTSSNILTTDEKPSQSAENPISAPKEDICTINENWLSLKYANSVNMDMQKNLAHPENFVDKDESALKSATLMKNISSDCSLKEGLQTNMFPKETNLKSPENLAELKEPELCPSKSSKKLSESRFPRSSPQQQSEFQESSRKNGGNSQQVPLRNETGNCETLQKQASEQLSTEKIENKGLKDELLYSGKRELISAEQEEVHRKNGSQEKKDGHLPNTSWNRHRTNRKNKKKHINISSRVPEQAELKHVCSERHELRTTINIRNWCAQSNGETCKGDDKSAHREAEGFYQWPKKKCLERFCSDSSSDCGSSSGSVRASRGSWGSWSSTSSSDGDKKIPSRHFLPSRESISCNDFSPDTPITLNLSHNICNTSREVNGIAQYPENLCTSFTDITTDQDKNEGLYPAGDLWSSQPICLTNYSLENNVSCMIQENPSLHNSSFVDWNPPCDGQLNMYCPVEVNEYENMNYHNGFPCTEEIQNSSFIDHSCQSSWNTPPNLPPTWEPTSYVNPTSYLSSTRSLSPMSGLFGSIWAPQNDVYDNCCPVGGAATPHSAQVESQAVLCKQECYPRFNPFRAYMNLDIWTSAANRNANFSLPRDSGYCGNV</sequence>
<feature type="domain" description="TMEM131L fifth Ig-like" evidence="13">
    <location>
        <begin position="747"/>
        <end position="811"/>
    </location>
</feature>
<dbReference type="Pfam" id="PF12371">
    <property type="entry name" value="TMEM131_like_N"/>
    <property type="match status" value="1"/>
</dbReference>
<feature type="compositionally biased region" description="Polar residues" evidence="7">
    <location>
        <begin position="960"/>
        <end position="983"/>
    </location>
</feature>
<protein>
    <submittedName>
        <fullName evidence="15">Transmembrane protein 131-like isoform X6</fullName>
    </submittedName>
</protein>
<feature type="region of interest" description="Disordered" evidence="7">
    <location>
        <begin position="1065"/>
        <end position="1116"/>
    </location>
</feature>
<evidence type="ECO:0000259" key="13">
    <source>
        <dbReference type="Pfam" id="PF24501"/>
    </source>
</evidence>